<comment type="subcellular location">
    <subcellularLocation>
        <location evidence="1">Cell membrane</location>
        <topology evidence="1">Multi-pass membrane protein</topology>
    </subcellularLocation>
</comment>
<dbReference type="InterPro" id="IPR020846">
    <property type="entry name" value="MFS_dom"/>
</dbReference>
<feature type="transmembrane region" description="Helical" evidence="8">
    <location>
        <begin position="54"/>
        <end position="73"/>
    </location>
</feature>
<evidence type="ECO:0000256" key="6">
    <source>
        <dbReference type="ARBA" id="ARBA00022989"/>
    </source>
</evidence>
<keyword evidence="7 8" id="KW-0472">Membrane</keyword>
<dbReference type="Proteomes" id="UP000680020">
    <property type="component" value="Unassembled WGS sequence"/>
</dbReference>
<feature type="transmembrane region" description="Helical" evidence="8">
    <location>
        <begin position="12"/>
        <end position="34"/>
    </location>
</feature>
<dbReference type="SUPFAM" id="SSF103473">
    <property type="entry name" value="MFS general substrate transporter"/>
    <property type="match status" value="1"/>
</dbReference>
<evidence type="ECO:0000313" key="11">
    <source>
        <dbReference type="Proteomes" id="UP000680020"/>
    </source>
</evidence>
<dbReference type="RefSeq" id="WP_213404290.1">
    <property type="nucleotide sequence ID" value="NZ_JAGIBT010000013.1"/>
</dbReference>
<feature type="domain" description="Major facilitator superfamily (MFS) profile" evidence="9">
    <location>
        <begin position="12"/>
        <end position="421"/>
    </location>
</feature>
<dbReference type="PANTHER" id="PTHR43528">
    <property type="entry name" value="ALPHA-KETOGLUTARATE PERMEASE"/>
    <property type="match status" value="1"/>
</dbReference>
<feature type="transmembrane region" description="Helical" evidence="8">
    <location>
        <begin position="108"/>
        <end position="128"/>
    </location>
</feature>
<dbReference type="GO" id="GO:0015293">
    <property type="term" value="F:symporter activity"/>
    <property type="evidence" value="ECO:0007669"/>
    <property type="project" value="UniProtKB-KW"/>
</dbReference>
<dbReference type="InterPro" id="IPR051084">
    <property type="entry name" value="H+-coupled_symporters"/>
</dbReference>
<dbReference type="AlphaFoldDB" id="A0AB35C2E8"/>
<dbReference type="EMBL" id="JAGIBU010000012">
    <property type="protein sequence ID" value="MBS7825402.1"/>
    <property type="molecule type" value="Genomic_DNA"/>
</dbReference>
<dbReference type="GO" id="GO:0005886">
    <property type="term" value="C:plasma membrane"/>
    <property type="evidence" value="ECO:0007669"/>
    <property type="project" value="UniProtKB-SubCell"/>
</dbReference>
<keyword evidence="2" id="KW-0813">Transport</keyword>
<dbReference type="Pfam" id="PF07690">
    <property type="entry name" value="MFS_1"/>
    <property type="match status" value="1"/>
</dbReference>
<name>A0AB35C2E8_9GAMM</name>
<keyword evidence="5" id="KW-0769">Symport</keyword>
<dbReference type="PANTHER" id="PTHR43528:SF7">
    <property type="entry name" value="MFS TRANSPORTER"/>
    <property type="match status" value="1"/>
</dbReference>
<gene>
    <name evidence="10" type="ORF">J7561_09355</name>
</gene>
<feature type="transmembrane region" description="Helical" evidence="8">
    <location>
        <begin position="306"/>
        <end position="325"/>
    </location>
</feature>
<dbReference type="InterPro" id="IPR011701">
    <property type="entry name" value="MFS"/>
</dbReference>
<evidence type="ECO:0000256" key="1">
    <source>
        <dbReference type="ARBA" id="ARBA00004651"/>
    </source>
</evidence>
<feature type="transmembrane region" description="Helical" evidence="8">
    <location>
        <begin position="331"/>
        <end position="357"/>
    </location>
</feature>
<feature type="transmembrane region" description="Helical" evidence="8">
    <location>
        <begin position="369"/>
        <end position="390"/>
    </location>
</feature>
<evidence type="ECO:0000256" key="5">
    <source>
        <dbReference type="ARBA" id="ARBA00022847"/>
    </source>
</evidence>
<evidence type="ECO:0000313" key="10">
    <source>
        <dbReference type="EMBL" id="MBS7825402.1"/>
    </source>
</evidence>
<dbReference type="Gene3D" id="1.20.1250.20">
    <property type="entry name" value="MFS general substrate transporter like domains"/>
    <property type="match status" value="1"/>
</dbReference>
<evidence type="ECO:0000256" key="4">
    <source>
        <dbReference type="ARBA" id="ARBA00022692"/>
    </source>
</evidence>
<feature type="transmembrane region" description="Helical" evidence="8">
    <location>
        <begin position="149"/>
        <end position="169"/>
    </location>
</feature>
<sequence length="421" mass="46504">MKQALTRSDIKTLSLSSLGGALEFYDFIVFLTFIPILKQHFFPEQSGLDSLMMIYGIYAVAYFVRPLSGMILAPFGDIVGRKRMFMISLFLMAVPTLAIGLLPTFDDIGVWAPLLLLCMRLLQGIALGGEVPSAHVFVTEHVKSHHMGLANSLIAAGLTFGVFIGYAISTSLNFIFTEAEIHAYAWRFPFIIGGGLGLLALYLRRSLQETPVFLQFKEERKKSSEFPMKTVLQKYLKESFWGVMSTWLLMTGVIMVLLIPNLMKSELYGLPADFVNKIALLATAMNIIGSVITGLLVDRIGLPRTMIVFATILGISSTIFFNALGQGGDHTLIALLYMASSLFLGLVACVPIFIVRLYEPRVRLSGMGFSYNIGNALFGGLTTFLVPVIAEQLNENFVTHYLIFLCVLGVALGFVAKRFRL</sequence>
<accession>A0AB35C2E8</accession>
<feature type="transmembrane region" description="Helical" evidence="8">
    <location>
        <begin position="181"/>
        <end position="203"/>
    </location>
</feature>
<reference evidence="10" key="1">
    <citation type="submission" date="2021-03" db="EMBL/GenBank/DDBJ databases">
        <title>Identification and antibiotic profiling of Wohlfahrtiimonas chitiniclastica, an underestimated human pathogen.</title>
        <authorList>
            <person name="Kopf A."/>
            <person name="Bunk B."/>
            <person name="Coldewey S."/>
            <person name="Gunzer F."/>
            <person name="Riedel T."/>
            <person name="Schroettner P."/>
        </authorList>
    </citation>
    <scope>NUCLEOTIDE SEQUENCE</scope>
    <source>
        <strain evidence="10">DSM 100917</strain>
    </source>
</reference>
<feature type="transmembrane region" description="Helical" evidence="8">
    <location>
        <begin position="85"/>
        <end position="102"/>
    </location>
</feature>
<keyword evidence="3" id="KW-1003">Cell membrane</keyword>
<evidence type="ECO:0000256" key="2">
    <source>
        <dbReference type="ARBA" id="ARBA00022448"/>
    </source>
</evidence>
<evidence type="ECO:0000259" key="9">
    <source>
        <dbReference type="PROSITE" id="PS50850"/>
    </source>
</evidence>
<comment type="caution">
    <text evidence="10">The sequence shown here is derived from an EMBL/GenBank/DDBJ whole genome shotgun (WGS) entry which is preliminary data.</text>
</comment>
<proteinExistence type="predicted"/>
<evidence type="ECO:0000256" key="7">
    <source>
        <dbReference type="ARBA" id="ARBA00023136"/>
    </source>
</evidence>
<evidence type="ECO:0000256" key="8">
    <source>
        <dbReference type="SAM" id="Phobius"/>
    </source>
</evidence>
<evidence type="ECO:0000256" key="3">
    <source>
        <dbReference type="ARBA" id="ARBA00022475"/>
    </source>
</evidence>
<keyword evidence="6 8" id="KW-1133">Transmembrane helix</keyword>
<feature type="transmembrane region" description="Helical" evidence="8">
    <location>
        <begin position="278"/>
        <end position="297"/>
    </location>
</feature>
<feature type="transmembrane region" description="Helical" evidence="8">
    <location>
        <begin position="396"/>
        <end position="416"/>
    </location>
</feature>
<dbReference type="InterPro" id="IPR036259">
    <property type="entry name" value="MFS_trans_sf"/>
</dbReference>
<dbReference type="PROSITE" id="PS50850">
    <property type="entry name" value="MFS"/>
    <property type="match status" value="1"/>
</dbReference>
<protein>
    <submittedName>
        <fullName evidence="10">MFS transporter</fullName>
    </submittedName>
</protein>
<feature type="transmembrane region" description="Helical" evidence="8">
    <location>
        <begin position="239"/>
        <end position="258"/>
    </location>
</feature>
<keyword evidence="4 8" id="KW-0812">Transmembrane</keyword>
<organism evidence="10 11">
    <name type="scientific">Wohlfahrtiimonas chitiniclastica</name>
    <dbReference type="NCBI Taxonomy" id="400946"/>
    <lineage>
        <taxon>Bacteria</taxon>
        <taxon>Pseudomonadati</taxon>
        <taxon>Pseudomonadota</taxon>
        <taxon>Gammaproteobacteria</taxon>
        <taxon>Cardiobacteriales</taxon>
        <taxon>Ignatzschineriaceae</taxon>
        <taxon>Wohlfahrtiimonas</taxon>
    </lineage>
</organism>